<dbReference type="GO" id="GO:0005737">
    <property type="term" value="C:cytoplasm"/>
    <property type="evidence" value="ECO:0007669"/>
    <property type="project" value="UniProtKB-SubCell"/>
</dbReference>
<name>A0A0C1M706_9LACO</name>
<evidence type="ECO:0000256" key="2">
    <source>
        <dbReference type="HAMAP-Rule" id="MF_01477"/>
    </source>
</evidence>
<dbReference type="HAMAP" id="MF_01477">
    <property type="entry name" value="Iojap_RsfS"/>
    <property type="match status" value="1"/>
</dbReference>
<evidence type="ECO:0000313" key="4">
    <source>
        <dbReference type="Proteomes" id="UP000031397"/>
    </source>
</evidence>
<comment type="similarity">
    <text evidence="1 2">Belongs to the Iojap/RsfS family.</text>
</comment>
<keyword evidence="2" id="KW-0810">Translation regulation</keyword>
<comment type="caution">
    <text evidence="3">The sequence shown here is derived from an EMBL/GenBank/DDBJ whole genome shotgun (WGS) entry which is preliminary data.</text>
</comment>
<dbReference type="GO" id="GO:0043023">
    <property type="term" value="F:ribosomal large subunit binding"/>
    <property type="evidence" value="ECO:0007669"/>
    <property type="project" value="TreeGrafter"/>
</dbReference>
<protein>
    <recommendedName>
        <fullName evidence="2">Ribosomal silencing factor RsfS</fullName>
    </recommendedName>
</protein>
<dbReference type="GO" id="GO:0042256">
    <property type="term" value="P:cytosolic ribosome assembly"/>
    <property type="evidence" value="ECO:0007669"/>
    <property type="project" value="UniProtKB-UniRule"/>
</dbReference>
<dbReference type="SUPFAM" id="SSF81301">
    <property type="entry name" value="Nucleotidyltransferase"/>
    <property type="match status" value="1"/>
</dbReference>
<dbReference type="GeneID" id="74913206"/>
<keyword evidence="2" id="KW-0963">Cytoplasm</keyword>
<gene>
    <name evidence="2" type="primary">rsfS</name>
    <name evidence="3" type="ORF">LfDm3_0519</name>
</gene>
<dbReference type="RefSeq" id="WP_039143918.1">
    <property type="nucleotide sequence ID" value="NZ_JOJZ01000010.1"/>
</dbReference>
<reference evidence="3 4" key="1">
    <citation type="submission" date="2014-06" db="EMBL/GenBank/DDBJ databases">
        <title>Functional and comparative genomic analyses of the Drosophila gut microbiota identify candidate symbiosis factors.</title>
        <authorList>
            <person name="Newell P.D."/>
            <person name="Chaston J.M."/>
            <person name="Douglas A.E."/>
        </authorList>
    </citation>
    <scope>NUCLEOTIDE SEQUENCE [LARGE SCALE GENOMIC DNA]</scope>
    <source>
        <strain evidence="3 4">DmCS_002</strain>
    </source>
</reference>
<dbReference type="Pfam" id="PF02410">
    <property type="entry name" value="RsfS"/>
    <property type="match status" value="1"/>
</dbReference>
<dbReference type="InterPro" id="IPR043519">
    <property type="entry name" value="NT_sf"/>
</dbReference>
<evidence type="ECO:0000313" key="3">
    <source>
        <dbReference type="EMBL" id="KID42114.1"/>
    </source>
</evidence>
<proteinExistence type="inferred from homology"/>
<evidence type="ECO:0000256" key="1">
    <source>
        <dbReference type="ARBA" id="ARBA00010574"/>
    </source>
</evidence>
<comment type="subcellular location">
    <subcellularLocation>
        <location evidence="2">Cytoplasm</location>
    </subcellularLocation>
</comment>
<dbReference type="EMBL" id="JOJZ01000010">
    <property type="protein sequence ID" value="KID42114.1"/>
    <property type="molecule type" value="Genomic_DNA"/>
</dbReference>
<keyword evidence="4" id="KW-1185">Reference proteome</keyword>
<dbReference type="OrthoDB" id="9793681at2"/>
<accession>A0A0C1M706</accession>
<comment type="function">
    <text evidence="2">Functions as a ribosomal silencing factor. Interacts with ribosomal protein uL14 (rplN), blocking formation of intersubunit bridge B8. Prevents association of the 30S and 50S ribosomal subunits and the formation of functional ribosomes, thus repressing translation.</text>
</comment>
<dbReference type="PATRIC" id="fig|1614.7.peg.507"/>
<dbReference type="NCBIfam" id="TIGR00090">
    <property type="entry name" value="rsfS_iojap_ybeB"/>
    <property type="match status" value="1"/>
</dbReference>
<dbReference type="Gene3D" id="3.30.460.10">
    <property type="entry name" value="Beta Polymerase, domain 2"/>
    <property type="match status" value="1"/>
</dbReference>
<comment type="subunit">
    <text evidence="2">Interacts with ribosomal protein uL14 (rplN).</text>
</comment>
<dbReference type="InterPro" id="IPR004394">
    <property type="entry name" value="Iojap/RsfS/C7orf30"/>
</dbReference>
<dbReference type="GO" id="GO:0090071">
    <property type="term" value="P:negative regulation of ribosome biogenesis"/>
    <property type="evidence" value="ECO:0007669"/>
    <property type="project" value="UniProtKB-UniRule"/>
</dbReference>
<keyword evidence="2" id="KW-0678">Repressor</keyword>
<dbReference type="AlphaFoldDB" id="A0A0C1M706"/>
<organism evidence="3 4">
    <name type="scientific">Fructilactobacillus fructivorans</name>
    <dbReference type="NCBI Taxonomy" id="1614"/>
    <lineage>
        <taxon>Bacteria</taxon>
        <taxon>Bacillati</taxon>
        <taxon>Bacillota</taxon>
        <taxon>Bacilli</taxon>
        <taxon>Lactobacillales</taxon>
        <taxon>Lactobacillaceae</taxon>
        <taxon>Fructilactobacillus</taxon>
    </lineage>
</organism>
<dbReference type="GO" id="GO:0017148">
    <property type="term" value="P:negative regulation of translation"/>
    <property type="evidence" value="ECO:0007669"/>
    <property type="project" value="UniProtKB-UniRule"/>
</dbReference>
<sequence length="119" mass="13453">MNNMKVLQGIVETADSKRAHDIVVLDIEKLSLVGRYFVIMDAPSARQVKAIANDIIDKLDEENVEVLRVEGLNSGAWVLIDLGDIIVHIFKSEQRAFYNLEKLWSDAPNVDVTDWISED</sequence>
<dbReference type="PANTHER" id="PTHR21043">
    <property type="entry name" value="IOJAP SUPERFAMILY ORTHOLOG"/>
    <property type="match status" value="1"/>
</dbReference>
<dbReference type="Proteomes" id="UP000031397">
    <property type="component" value="Unassembled WGS sequence"/>
</dbReference>
<dbReference type="PANTHER" id="PTHR21043:SF0">
    <property type="entry name" value="MITOCHONDRIAL ASSEMBLY OF RIBOSOMAL LARGE SUBUNIT PROTEIN 1"/>
    <property type="match status" value="1"/>
</dbReference>